<dbReference type="AlphaFoldDB" id="A0A0J1CHQ2"/>
<feature type="transmembrane region" description="Helical" evidence="1">
    <location>
        <begin position="52"/>
        <end position="72"/>
    </location>
</feature>
<dbReference type="Proteomes" id="UP000035963">
    <property type="component" value="Unassembled WGS sequence"/>
</dbReference>
<keyword evidence="1" id="KW-0472">Membrane</keyword>
<dbReference type="EMBL" id="AEJF01000261">
    <property type="protein sequence ID" value="KLU20255.1"/>
    <property type="molecule type" value="Genomic_DNA"/>
</dbReference>
<keyword evidence="1" id="KW-1133">Transmembrane helix</keyword>
<evidence type="ECO:0000313" key="2">
    <source>
        <dbReference type="EMBL" id="KLU20255.1"/>
    </source>
</evidence>
<reference evidence="2 3" key="1">
    <citation type="journal article" date="2015" name="Genome Announc.">
        <title>Draft Genome Sequence of Burkholderia sp. Strain PML1(12), an Ectomycorrhizosphere-Inhabiting Bacterium with Effective Mineral-Weathering Ability.</title>
        <authorList>
            <person name="Uroz S."/>
            <person name="Oger P."/>
        </authorList>
    </citation>
    <scope>NUCLEOTIDE SEQUENCE [LARGE SCALE GENOMIC DNA]</scope>
    <source>
        <strain evidence="3">PML1(12)</strain>
    </source>
</reference>
<organism evidence="2 3">
    <name type="scientific">Caballeronia mineralivorans PML1(12)</name>
    <dbReference type="NCBI Taxonomy" id="908627"/>
    <lineage>
        <taxon>Bacteria</taxon>
        <taxon>Pseudomonadati</taxon>
        <taxon>Pseudomonadota</taxon>
        <taxon>Betaproteobacteria</taxon>
        <taxon>Burkholderiales</taxon>
        <taxon>Burkholderiaceae</taxon>
        <taxon>Caballeronia</taxon>
    </lineage>
</organism>
<evidence type="ECO:0000256" key="1">
    <source>
        <dbReference type="SAM" id="Phobius"/>
    </source>
</evidence>
<dbReference type="PATRIC" id="fig|908627.4.peg.9511"/>
<comment type="caution">
    <text evidence="2">The sequence shown here is derived from an EMBL/GenBank/DDBJ whole genome shotgun (WGS) entry which is preliminary data.</text>
</comment>
<protein>
    <submittedName>
        <fullName evidence="2">Uncharacterized protein</fullName>
    </submittedName>
</protein>
<keyword evidence="3" id="KW-1185">Reference proteome</keyword>
<name>A0A0J1CHQ2_9BURK</name>
<evidence type="ECO:0000313" key="3">
    <source>
        <dbReference type="Proteomes" id="UP000035963"/>
    </source>
</evidence>
<gene>
    <name evidence="2" type="ORF">EOS_42315</name>
</gene>
<proteinExistence type="predicted"/>
<sequence>MIARVHLDGRSIISCKWTHIVRGHMVRVLSIIYRLTGLAVRSPSVGSLARSLLQMIARAAFYLATILAFWRLRGFAGIFLRSVFCLLRFKFC</sequence>
<keyword evidence="1" id="KW-0812">Transmembrane</keyword>
<accession>A0A0J1CHQ2</accession>